<evidence type="ECO:0000313" key="2">
    <source>
        <dbReference type="Proteomes" id="UP000523196"/>
    </source>
</evidence>
<evidence type="ECO:0000313" key="1">
    <source>
        <dbReference type="EMBL" id="MBB1060389.1"/>
    </source>
</evidence>
<organism evidence="1 2">
    <name type="scientific">Marilutibacter spongiae</name>
    <dbReference type="NCBI Taxonomy" id="2025720"/>
    <lineage>
        <taxon>Bacteria</taxon>
        <taxon>Pseudomonadati</taxon>
        <taxon>Pseudomonadota</taxon>
        <taxon>Gammaproteobacteria</taxon>
        <taxon>Lysobacterales</taxon>
        <taxon>Lysobacteraceae</taxon>
        <taxon>Marilutibacter</taxon>
    </lineage>
</organism>
<gene>
    <name evidence="1" type="ORF">H4F98_07350</name>
</gene>
<protein>
    <submittedName>
        <fullName evidence="1">Uncharacterized protein</fullName>
    </submittedName>
</protein>
<dbReference type="EMBL" id="JACHTF010000006">
    <property type="protein sequence ID" value="MBB1060389.1"/>
    <property type="molecule type" value="Genomic_DNA"/>
</dbReference>
<comment type="caution">
    <text evidence="1">The sequence shown here is derived from an EMBL/GenBank/DDBJ whole genome shotgun (WGS) entry which is preliminary data.</text>
</comment>
<dbReference type="AlphaFoldDB" id="A0A7W3Y5U1"/>
<proteinExistence type="predicted"/>
<reference evidence="1 2" key="1">
    <citation type="submission" date="2020-08" db="EMBL/GenBank/DDBJ databases">
        <authorList>
            <person name="Xu S."/>
            <person name="Li A."/>
        </authorList>
    </citation>
    <scope>NUCLEOTIDE SEQUENCE [LARGE SCALE GENOMIC DNA]</scope>
    <source>
        <strain evidence="1 2">119BY6-57</strain>
    </source>
</reference>
<sequence length="71" mass="8099">MATLPRVAEDAATLLREARIAFRRDQVETANIARLARYDRKTPAMKHDLQMAYERREKARATMQRVLGGAA</sequence>
<accession>A0A7W3Y5U1</accession>
<dbReference type="RefSeq" id="WP_182686305.1">
    <property type="nucleotide sequence ID" value="NZ_JACHTF010000006.1"/>
</dbReference>
<name>A0A7W3Y5U1_9GAMM</name>
<dbReference type="Proteomes" id="UP000523196">
    <property type="component" value="Unassembled WGS sequence"/>
</dbReference>
<keyword evidence="2" id="KW-1185">Reference proteome</keyword>